<name>A0A5P2HEZ0_9BURK</name>
<evidence type="ECO:0000256" key="2">
    <source>
        <dbReference type="ARBA" id="ARBA00022801"/>
    </source>
</evidence>
<feature type="domain" description="Carboxyltransferase" evidence="4">
    <location>
        <begin position="24"/>
        <end position="231"/>
    </location>
</feature>
<evidence type="ECO:0000259" key="4">
    <source>
        <dbReference type="SMART" id="SM00796"/>
    </source>
</evidence>
<protein>
    <submittedName>
        <fullName evidence="5">5-oxoprolinase subunit PxpB</fullName>
        <ecNumber evidence="5">3.5.2.9</ecNumber>
    </submittedName>
</protein>
<dbReference type="Gene3D" id="2.40.100.10">
    <property type="entry name" value="Cyclophilin-like"/>
    <property type="match status" value="1"/>
</dbReference>
<proteinExistence type="predicted"/>
<dbReference type="GO" id="GO:0005524">
    <property type="term" value="F:ATP binding"/>
    <property type="evidence" value="ECO:0007669"/>
    <property type="project" value="UniProtKB-KW"/>
</dbReference>
<reference evidence="5 6" key="1">
    <citation type="submission" date="2019-09" db="EMBL/GenBank/DDBJ databases">
        <title>FDA dAtabase for Regulatory Grade micrObial Sequences (FDA-ARGOS): Supporting development and validation of Infectious Disease Dx tests.</title>
        <authorList>
            <person name="Sciortino C."/>
            <person name="Tallon L."/>
            <person name="Sadzewicz L."/>
            <person name="Vavikolanu K."/>
            <person name="Mehta A."/>
            <person name="Aluvathingal J."/>
            <person name="Nadendla S."/>
            <person name="Nandy P."/>
            <person name="Geyer C."/>
            <person name="Yan Y."/>
            <person name="Sichtig H."/>
        </authorList>
    </citation>
    <scope>NUCLEOTIDE SEQUENCE [LARGE SCALE GENOMIC DNA]</scope>
    <source>
        <strain evidence="5 6">FDAARGOS_664</strain>
    </source>
</reference>
<sequence length="255" mass="27778">MAQTALAQAATVQTDDGLLALTDCRIEPVGDRCLQIRLGDQVGVAVSQRVHAVTEYLLRQRWPGVRDVVPAFTTVAVHFRPEMFARDKGAPFVQLSAWIRDALVDGVPAVVHAGREVEVPACYGGEYGPDLEDVARACEIDTAEVIRLHCATPLTLYTFFFSPGNPFAGPLHPRLAVPRRATPRTLVPAGSVAIANGISSIYQDASPGGWNLIARTPWNLFHVGQNPPTRLQLGDRLRFVPITPAEFDAMLEPRP</sequence>
<dbReference type="Gene3D" id="3.30.1360.40">
    <property type="match status" value="1"/>
</dbReference>
<dbReference type="Pfam" id="PF02682">
    <property type="entry name" value="CT_C_D"/>
    <property type="match status" value="1"/>
</dbReference>
<dbReference type="Proteomes" id="UP000322822">
    <property type="component" value="Chromosome 2"/>
</dbReference>
<dbReference type="AlphaFoldDB" id="A0A5P2HEZ0"/>
<dbReference type="SMART" id="SM00796">
    <property type="entry name" value="AHS1"/>
    <property type="match status" value="1"/>
</dbReference>
<evidence type="ECO:0000256" key="1">
    <source>
        <dbReference type="ARBA" id="ARBA00022741"/>
    </source>
</evidence>
<organism evidence="5 6">
    <name type="scientific">Cupriavidus pauculus</name>
    <dbReference type="NCBI Taxonomy" id="82633"/>
    <lineage>
        <taxon>Bacteria</taxon>
        <taxon>Pseudomonadati</taxon>
        <taxon>Pseudomonadota</taxon>
        <taxon>Betaproteobacteria</taxon>
        <taxon>Burkholderiales</taxon>
        <taxon>Burkholderiaceae</taxon>
        <taxon>Cupriavidus</taxon>
    </lineage>
</organism>
<keyword evidence="3" id="KW-0067">ATP-binding</keyword>
<dbReference type="PANTHER" id="PTHR34698">
    <property type="entry name" value="5-OXOPROLINASE SUBUNIT B"/>
    <property type="match status" value="1"/>
</dbReference>
<dbReference type="InterPro" id="IPR029000">
    <property type="entry name" value="Cyclophilin-like_dom_sf"/>
</dbReference>
<dbReference type="SUPFAM" id="SSF160467">
    <property type="entry name" value="PH0987 N-terminal domain-like"/>
    <property type="match status" value="1"/>
</dbReference>
<dbReference type="PANTHER" id="PTHR34698:SF2">
    <property type="entry name" value="5-OXOPROLINASE SUBUNIT B"/>
    <property type="match status" value="1"/>
</dbReference>
<dbReference type="SUPFAM" id="SSF50891">
    <property type="entry name" value="Cyclophilin-like"/>
    <property type="match status" value="1"/>
</dbReference>
<dbReference type="EC" id="3.5.2.9" evidence="5"/>
<keyword evidence="1" id="KW-0547">Nucleotide-binding</keyword>
<accession>A0A5P2HEZ0</accession>
<dbReference type="NCBIfam" id="TIGR00370">
    <property type="entry name" value="5-oxoprolinase subunit PxpB"/>
    <property type="match status" value="1"/>
</dbReference>
<evidence type="ECO:0000256" key="3">
    <source>
        <dbReference type="ARBA" id="ARBA00022840"/>
    </source>
</evidence>
<keyword evidence="2 5" id="KW-0378">Hydrolase</keyword>
<dbReference type="InterPro" id="IPR010016">
    <property type="entry name" value="PxpB"/>
</dbReference>
<gene>
    <name evidence="5" type="primary">pxpB</name>
    <name evidence="5" type="ORF">FOB72_31475</name>
</gene>
<dbReference type="EMBL" id="CP044067">
    <property type="protein sequence ID" value="QET06821.1"/>
    <property type="molecule type" value="Genomic_DNA"/>
</dbReference>
<dbReference type="OrthoDB" id="9778567at2"/>
<dbReference type="GO" id="GO:0017168">
    <property type="term" value="F:5-oxoprolinase (ATP-hydrolyzing) activity"/>
    <property type="evidence" value="ECO:0007669"/>
    <property type="project" value="UniProtKB-EC"/>
</dbReference>
<evidence type="ECO:0000313" key="6">
    <source>
        <dbReference type="Proteomes" id="UP000322822"/>
    </source>
</evidence>
<dbReference type="InterPro" id="IPR003833">
    <property type="entry name" value="CT_C_D"/>
</dbReference>
<evidence type="ECO:0000313" key="5">
    <source>
        <dbReference type="EMBL" id="QET06821.1"/>
    </source>
</evidence>